<keyword evidence="1" id="KW-1133">Transmembrane helix</keyword>
<dbReference type="RefSeq" id="WP_058297053.1">
    <property type="nucleotide sequence ID" value="NZ_FMAU01000001.1"/>
</dbReference>
<feature type="transmembrane region" description="Helical" evidence="1">
    <location>
        <begin position="74"/>
        <end position="94"/>
    </location>
</feature>
<name>A0A0V8HPK0_9BACI</name>
<feature type="transmembrane region" description="Helical" evidence="1">
    <location>
        <begin position="139"/>
        <end position="166"/>
    </location>
</feature>
<accession>A0A0V8HPK0</accession>
<protein>
    <submittedName>
        <fullName evidence="2">Uncharacterized protein</fullName>
    </submittedName>
</protein>
<dbReference type="AlphaFoldDB" id="A0A0V8HPK0"/>
<proteinExistence type="predicted"/>
<evidence type="ECO:0000313" key="3">
    <source>
        <dbReference type="Proteomes" id="UP000181997"/>
    </source>
</evidence>
<feature type="transmembrane region" description="Helical" evidence="1">
    <location>
        <begin position="6"/>
        <end position="22"/>
    </location>
</feature>
<keyword evidence="3" id="KW-1185">Reference proteome</keyword>
<feature type="transmembrane region" description="Helical" evidence="1">
    <location>
        <begin position="106"/>
        <end position="127"/>
    </location>
</feature>
<sequence>MTLTLLLLILGVIAWMMAGKKGNRYQIKWIHSLKKYSWFANPWLAGLFLFGVNLFLFGLTGLILFGLSFLMIPYFHLVIMMLAVIVSILVWKSIASARSWKKGERVKIAATGSSFYLCMAVFFYYQIVSYVPQFPGDDTFMATLGFMVGILVTAVAFLTCLSIILFTKDSFSREA</sequence>
<dbReference type="OrthoDB" id="2629110at2"/>
<dbReference type="EMBL" id="FMAU01000001">
    <property type="protein sequence ID" value="SCB72937.1"/>
    <property type="molecule type" value="Genomic_DNA"/>
</dbReference>
<reference evidence="3" key="1">
    <citation type="submission" date="2016-08" db="EMBL/GenBank/DDBJ databases">
        <authorList>
            <person name="Varghese N."/>
            <person name="Submissions Spin"/>
        </authorList>
    </citation>
    <scope>NUCLEOTIDE SEQUENCE [LARGE SCALE GENOMIC DNA]</scope>
    <source>
        <strain evidence="3">SGD-1123</strain>
    </source>
</reference>
<feature type="transmembrane region" description="Helical" evidence="1">
    <location>
        <begin position="43"/>
        <end position="68"/>
    </location>
</feature>
<dbReference type="Proteomes" id="UP000181997">
    <property type="component" value="Unassembled WGS sequence"/>
</dbReference>
<keyword evidence="1" id="KW-0472">Membrane</keyword>
<organism evidence="2 3">
    <name type="scientific">[Bacillus] enclensis</name>
    <dbReference type="NCBI Taxonomy" id="1402860"/>
    <lineage>
        <taxon>Bacteria</taxon>
        <taxon>Bacillati</taxon>
        <taxon>Bacillota</taxon>
        <taxon>Bacilli</taxon>
        <taxon>Bacillales</taxon>
        <taxon>Bacillaceae</taxon>
        <taxon>Rossellomorea</taxon>
    </lineage>
</organism>
<evidence type="ECO:0000256" key="1">
    <source>
        <dbReference type="SAM" id="Phobius"/>
    </source>
</evidence>
<evidence type="ECO:0000313" key="2">
    <source>
        <dbReference type="EMBL" id="SCB72937.1"/>
    </source>
</evidence>
<gene>
    <name evidence="2" type="ORF">GA0061094_0109</name>
</gene>
<keyword evidence="1" id="KW-0812">Transmembrane</keyword>